<proteinExistence type="predicted"/>
<name>A0A0F4YHE2_RASE3</name>
<dbReference type="PANTHER" id="PTHR24030">
    <property type="entry name" value="PROTEIN CMSS1"/>
    <property type="match status" value="1"/>
</dbReference>
<dbReference type="GO" id="GO:0005634">
    <property type="term" value="C:nucleus"/>
    <property type="evidence" value="ECO:0007669"/>
    <property type="project" value="TreeGrafter"/>
</dbReference>
<dbReference type="Proteomes" id="UP000053958">
    <property type="component" value="Unassembled WGS sequence"/>
</dbReference>
<dbReference type="Gene3D" id="3.40.50.150">
    <property type="entry name" value="Vaccinia Virus protein VP39"/>
    <property type="match status" value="1"/>
</dbReference>
<protein>
    <recommendedName>
        <fullName evidence="5">Methyltransferase domain-containing protein</fullName>
    </recommendedName>
</protein>
<dbReference type="Pfam" id="PF13489">
    <property type="entry name" value="Methyltransf_23"/>
    <property type="match status" value="1"/>
</dbReference>
<dbReference type="InterPro" id="IPR032704">
    <property type="entry name" value="Cms1"/>
</dbReference>
<dbReference type="Pfam" id="PF14617">
    <property type="entry name" value="CMS1"/>
    <property type="match status" value="1"/>
</dbReference>
<dbReference type="InterPro" id="IPR027417">
    <property type="entry name" value="P-loop_NTPase"/>
</dbReference>
<dbReference type="AlphaFoldDB" id="A0A0F4YHE2"/>
<dbReference type="GO" id="GO:0030686">
    <property type="term" value="C:90S preribosome"/>
    <property type="evidence" value="ECO:0007669"/>
    <property type="project" value="TreeGrafter"/>
</dbReference>
<evidence type="ECO:0000313" key="3">
    <source>
        <dbReference type="EMBL" id="KKA17068.1"/>
    </source>
</evidence>
<dbReference type="PANTHER" id="PTHR24030:SF0">
    <property type="entry name" value="PROTEIN CMSS1"/>
    <property type="match status" value="1"/>
</dbReference>
<dbReference type="GeneID" id="25321185"/>
<keyword evidence="2" id="KW-0812">Transmembrane</keyword>
<evidence type="ECO:0000256" key="2">
    <source>
        <dbReference type="SAM" id="Phobius"/>
    </source>
</evidence>
<sequence length="705" mass="77794">MDGRLLADHVMQKAKRHNKDLTAVELNDLSVPEQAFLDTTSFESRTLAQLPAFLKAFSPEQGAGLSKASEEKGCPHTLVVTSAGLRAADLVRALQSFQNKEAIVAKLFAKHIKLDEAKQFLKRARVNIGVGTPMRIIDLIESGTLKTQELERIVIDGSHIDQKKRGIFDMKETHFPLLQLLTRPEFRERSNPYFWSLDCAARETTPLSPIHPQRGSIRVINPASVCRGSGASDTTRRATPPHAATNGPPGSLQPGGARPSVGSGKVNRMQDGSELSKDQSLARNSILSLLFSLFFAVWVLLLGGLTHVNDMTLASSTLETATVSPPSLDCPPLRLSQSVQQSHAIAEADTVRPRAKRHSDGSGKSLGNRSRPLQQPSPPKGVKRARMDAPDSPPKVDEPLQVDSDVSDGTSTLNERSTIVSSIRNYTYENGRRYHSYRAGQYLLPNDDREQDRLDLGHHIFKLILDGELFRAPIEPRCVLDIGTGTGLWAIDLADEYPDAEVIGIDLSPIQPSWVPPNCRFEVDDAESEWLFAQRGAFDFIHGRAMSGSIGDWQKLFNQAYDHLRPGGWLELQEYETQATSDDDTIDQAVHLKLWQDKINEASQIFGKPFMASPSDDRGRGAVLSGSLHTHIEVDAGSDARADGTGQSGPVQSTAASLFSVPLYLWEETGETIALHSSFVYAYSIMARDGCSFVDRRSWKRSFWW</sequence>
<keyword evidence="2" id="KW-1133">Transmembrane helix</keyword>
<dbReference type="OrthoDB" id="1929311at2759"/>
<evidence type="ECO:0000313" key="4">
    <source>
        <dbReference type="Proteomes" id="UP000053958"/>
    </source>
</evidence>
<dbReference type="RefSeq" id="XP_013323680.1">
    <property type="nucleotide sequence ID" value="XM_013468226.1"/>
</dbReference>
<organism evidence="3 4">
    <name type="scientific">Rasamsonia emersonii (strain ATCC 16479 / CBS 393.64 / IMI 116815)</name>
    <dbReference type="NCBI Taxonomy" id="1408163"/>
    <lineage>
        <taxon>Eukaryota</taxon>
        <taxon>Fungi</taxon>
        <taxon>Dikarya</taxon>
        <taxon>Ascomycota</taxon>
        <taxon>Pezizomycotina</taxon>
        <taxon>Eurotiomycetes</taxon>
        <taxon>Eurotiomycetidae</taxon>
        <taxon>Eurotiales</taxon>
        <taxon>Trichocomaceae</taxon>
        <taxon>Rasamsonia</taxon>
    </lineage>
</organism>
<comment type="caution">
    <text evidence="3">The sequence shown here is derived from an EMBL/GenBank/DDBJ whole genome shotgun (WGS) entry which is preliminary data.</text>
</comment>
<keyword evidence="2" id="KW-0472">Membrane</keyword>
<dbReference type="EMBL" id="LASV01000713">
    <property type="protein sequence ID" value="KKA17068.1"/>
    <property type="molecule type" value="Genomic_DNA"/>
</dbReference>
<dbReference type="STRING" id="1408163.A0A0F4YHE2"/>
<dbReference type="CDD" id="cd02440">
    <property type="entry name" value="AdoMet_MTases"/>
    <property type="match status" value="1"/>
</dbReference>
<feature type="region of interest" description="Disordered" evidence="1">
    <location>
        <begin position="222"/>
        <end position="278"/>
    </location>
</feature>
<gene>
    <name evidence="3" type="ORF">T310_9245</name>
</gene>
<evidence type="ECO:0008006" key="5">
    <source>
        <dbReference type="Google" id="ProtNLM"/>
    </source>
</evidence>
<feature type="compositionally biased region" description="Polar residues" evidence="1">
    <location>
        <begin position="365"/>
        <end position="374"/>
    </location>
</feature>
<feature type="transmembrane region" description="Helical" evidence="2">
    <location>
        <begin position="286"/>
        <end position="305"/>
    </location>
</feature>
<dbReference type="SUPFAM" id="SSF53335">
    <property type="entry name" value="S-adenosyl-L-methionine-dependent methyltransferases"/>
    <property type="match status" value="1"/>
</dbReference>
<feature type="compositionally biased region" description="Basic and acidic residues" evidence="1">
    <location>
        <begin position="385"/>
        <end position="398"/>
    </location>
</feature>
<evidence type="ECO:0000256" key="1">
    <source>
        <dbReference type="SAM" id="MobiDB-lite"/>
    </source>
</evidence>
<dbReference type="InterPro" id="IPR029063">
    <property type="entry name" value="SAM-dependent_MTases_sf"/>
</dbReference>
<accession>A0A0F4YHE2</accession>
<keyword evidence="4" id="KW-1185">Reference proteome</keyword>
<dbReference type="Gene3D" id="3.40.50.300">
    <property type="entry name" value="P-loop containing nucleotide triphosphate hydrolases"/>
    <property type="match status" value="1"/>
</dbReference>
<reference evidence="3 4" key="1">
    <citation type="submission" date="2015-04" db="EMBL/GenBank/DDBJ databases">
        <authorList>
            <person name="Heijne W.H."/>
            <person name="Fedorova N.D."/>
            <person name="Nierman W.C."/>
            <person name="Vollebregt A.W."/>
            <person name="Zhao Z."/>
            <person name="Wu L."/>
            <person name="Kumar M."/>
            <person name="Stam H."/>
            <person name="van den Berg M.A."/>
            <person name="Pel H.J."/>
        </authorList>
    </citation>
    <scope>NUCLEOTIDE SEQUENCE [LARGE SCALE GENOMIC DNA]</scope>
    <source>
        <strain evidence="3 4">CBS 393.64</strain>
    </source>
</reference>
<feature type="region of interest" description="Disordered" evidence="1">
    <location>
        <begin position="321"/>
        <end position="414"/>
    </location>
</feature>